<sequence length="170" mass="17390">MHPSELHPAHTQLQLQLQTTLAPPTPLAVLPGTDALTLTTVPSTTTTVPSTTSTTKLTSEAHESDEDESGSTTPRPSTISFTSTSTTGTSGSGQSTPMPRRGRLVGGGVLASLRAFSSPLLMPLRGDVSSSPGSGGGSERGSGSGNGSGRRVRGAERPGVRRARTSLWGR</sequence>
<organism evidence="2 3">
    <name type="scientific">Aspergillus campestris (strain IBT 28561)</name>
    <dbReference type="NCBI Taxonomy" id="1392248"/>
    <lineage>
        <taxon>Eukaryota</taxon>
        <taxon>Fungi</taxon>
        <taxon>Dikarya</taxon>
        <taxon>Ascomycota</taxon>
        <taxon>Pezizomycotina</taxon>
        <taxon>Eurotiomycetes</taxon>
        <taxon>Eurotiomycetidae</taxon>
        <taxon>Eurotiales</taxon>
        <taxon>Aspergillaceae</taxon>
        <taxon>Aspergillus</taxon>
        <taxon>Aspergillus subgen. Circumdati</taxon>
    </lineage>
</organism>
<feature type="compositionally biased region" description="Gly residues" evidence="1">
    <location>
        <begin position="133"/>
        <end position="148"/>
    </location>
</feature>
<feature type="compositionally biased region" description="Low complexity" evidence="1">
    <location>
        <begin position="71"/>
        <end position="97"/>
    </location>
</feature>
<feature type="compositionally biased region" description="Low complexity" evidence="1">
    <location>
        <begin position="40"/>
        <end position="58"/>
    </location>
</feature>
<proteinExistence type="predicted"/>
<dbReference type="AlphaFoldDB" id="A0A2I1CVV1"/>
<keyword evidence="3" id="KW-1185">Reference proteome</keyword>
<evidence type="ECO:0000313" key="2">
    <source>
        <dbReference type="EMBL" id="PKY01734.1"/>
    </source>
</evidence>
<dbReference type="GeneID" id="36547973"/>
<feature type="region of interest" description="Disordered" evidence="1">
    <location>
        <begin position="40"/>
        <end position="106"/>
    </location>
</feature>
<evidence type="ECO:0000313" key="3">
    <source>
        <dbReference type="Proteomes" id="UP000234254"/>
    </source>
</evidence>
<accession>A0A2I1CVV1</accession>
<dbReference type="RefSeq" id="XP_024690328.1">
    <property type="nucleotide sequence ID" value="XM_024840449.1"/>
</dbReference>
<dbReference type="Proteomes" id="UP000234254">
    <property type="component" value="Unassembled WGS sequence"/>
</dbReference>
<comment type="caution">
    <text evidence="2">The sequence shown here is derived from an EMBL/GenBank/DDBJ whole genome shotgun (WGS) entry which is preliminary data.</text>
</comment>
<name>A0A2I1CVV1_ASPC2</name>
<evidence type="ECO:0000256" key="1">
    <source>
        <dbReference type="SAM" id="MobiDB-lite"/>
    </source>
</evidence>
<reference evidence="2" key="1">
    <citation type="submission" date="2016-12" db="EMBL/GenBank/DDBJ databases">
        <title>The genomes of Aspergillus section Nigri reveals drivers in fungal speciation.</title>
        <authorList>
            <consortium name="DOE Joint Genome Institute"/>
            <person name="Vesth T.C."/>
            <person name="Nybo J."/>
            <person name="Theobald S."/>
            <person name="Brandl J."/>
            <person name="Frisvad J.C."/>
            <person name="Nielsen K.F."/>
            <person name="Lyhne E.K."/>
            <person name="Kogle M.E."/>
            <person name="Kuo A."/>
            <person name="Riley R."/>
            <person name="Clum A."/>
            <person name="Nolan M."/>
            <person name="Lipzen A."/>
            <person name="Salamov A."/>
            <person name="Henrissat B."/>
            <person name="Wiebenga A."/>
            <person name="De vries R.P."/>
            <person name="Grigoriev I.V."/>
            <person name="Mortensen U.H."/>
            <person name="Andersen M.R."/>
            <person name="Baker S.E."/>
        </authorList>
    </citation>
    <scope>NUCLEOTIDE SEQUENCE</scope>
    <source>
        <strain evidence="2">IBT 28561</strain>
    </source>
</reference>
<feature type="region of interest" description="Disordered" evidence="1">
    <location>
        <begin position="120"/>
        <end position="170"/>
    </location>
</feature>
<gene>
    <name evidence="2" type="ORF">P168DRAFT_321306</name>
</gene>
<dbReference type="EMBL" id="MSFM01000011">
    <property type="protein sequence ID" value="PKY01734.1"/>
    <property type="molecule type" value="Genomic_DNA"/>
</dbReference>
<protein>
    <submittedName>
        <fullName evidence="2">Uncharacterized protein</fullName>
    </submittedName>
</protein>
<dbReference type="VEuPathDB" id="FungiDB:P168DRAFT_321306"/>